<sequence length="283" mass="28930">MFGTMGFSELIIILVIVLIIFGAGKLPQIGEGVGKALRGFKKEVNDIPAADPAADTSDSATVSAQVQPVPEMAQAGQPATVAQAPSAPKATAPYTPGPELTPGTTAALMASAAPQGPQSAQSVKPRVAAVAPGQAAPGSVVAQSHQPPTMEDRMATPAPVMRAQYPPLPAAAQSKPAAKRPSAIVNKDAVARVQAAQAAMKAKAAQAQPGGLSPQDMQGLGEGLGEAVRTFRQAVADVRSSVDPQMRTIRAEMDFAQKELEQSIEAAKQAPVVEEEAPAKPLS</sequence>
<evidence type="ECO:0000256" key="8">
    <source>
        <dbReference type="ARBA" id="ARBA00023136"/>
    </source>
</evidence>
<accession>A0ABM8QP41</accession>
<dbReference type="Gene3D" id="1.20.5.3310">
    <property type="match status" value="1"/>
</dbReference>
<evidence type="ECO:0000256" key="6">
    <source>
        <dbReference type="ARBA" id="ARBA00022989"/>
    </source>
</evidence>
<evidence type="ECO:0000256" key="7">
    <source>
        <dbReference type="ARBA" id="ARBA00023010"/>
    </source>
</evidence>
<evidence type="ECO:0000256" key="4">
    <source>
        <dbReference type="ARBA" id="ARBA00022692"/>
    </source>
</evidence>
<keyword evidence="7 9" id="KW-0811">Translocation</keyword>
<dbReference type="InterPro" id="IPR006312">
    <property type="entry name" value="TatA/E"/>
</dbReference>
<dbReference type="RefSeq" id="WP_213040852.1">
    <property type="nucleotide sequence ID" value="NZ_CAJNBJ010000001.1"/>
</dbReference>
<keyword evidence="6 9" id="KW-1133">Transmembrane helix</keyword>
<reference evidence="11 12" key="1">
    <citation type="submission" date="2021-02" db="EMBL/GenBank/DDBJ databases">
        <authorList>
            <person name="Han P."/>
        </authorList>
    </citation>
    <scope>NUCLEOTIDE SEQUENCE [LARGE SCALE GENOMIC DNA]</scope>
    <source>
        <strain evidence="11">Candidatus Nitrospira sp. ZN2</strain>
    </source>
</reference>
<organism evidence="11 12">
    <name type="scientific">Nitrospira defluvii</name>
    <dbReference type="NCBI Taxonomy" id="330214"/>
    <lineage>
        <taxon>Bacteria</taxon>
        <taxon>Pseudomonadati</taxon>
        <taxon>Nitrospirota</taxon>
        <taxon>Nitrospiria</taxon>
        <taxon>Nitrospirales</taxon>
        <taxon>Nitrospiraceae</taxon>
        <taxon>Nitrospira</taxon>
    </lineage>
</organism>
<dbReference type="PANTHER" id="PTHR42982">
    <property type="entry name" value="SEC-INDEPENDENT PROTEIN TRANSLOCASE PROTEIN TATA"/>
    <property type="match status" value="1"/>
</dbReference>
<comment type="subunit">
    <text evidence="9">Forms a complex with TatC.</text>
</comment>
<dbReference type="Proteomes" id="UP000675880">
    <property type="component" value="Unassembled WGS sequence"/>
</dbReference>
<keyword evidence="8 9" id="KW-0472">Membrane</keyword>
<evidence type="ECO:0000256" key="10">
    <source>
        <dbReference type="SAM" id="MobiDB-lite"/>
    </source>
</evidence>
<evidence type="ECO:0000256" key="2">
    <source>
        <dbReference type="ARBA" id="ARBA00022448"/>
    </source>
</evidence>
<keyword evidence="4 9" id="KW-0812">Transmembrane</keyword>
<feature type="region of interest" description="Disordered" evidence="10">
    <location>
        <begin position="72"/>
        <end position="104"/>
    </location>
</feature>
<dbReference type="EMBL" id="CAJNBJ010000001">
    <property type="protein sequence ID" value="CAE6707757.1"/>
    <property type="molecule type" value="Genomic_DNA"/>
</dbReference>
<evidence type="ECO:0000313" key="12">
    <source>
        <dbReference type="Proteomes" id="UP000675880"/>
    </source>
</evidence>
<dbReference type="NCBIfam" id="TIGR01411">
    <property type="entry name" value="tatAE"/>
    <property type="match status" value="1"/>
</dbReference>
<protein>
    <recommendedName>
        <fullName evidence="9">Sec-independent protein translocase protein TatA</fullName>
    </recommendedName>
</protein>
<dbReference type="InterPro" id="IPR003369">
    <property type="entry name" value="TatA/B/E"/>
</dbReference>
<comment type="subcellular location">
    <subcellularLocation>
        <location evidence="1 9">Cell membrane</location>
        <topology evidence="1 9">Single-pass membrane protein</topology>
    </subcellularLocation>
</comment>
<dbReference type="PANTHER" id="PTHR42982:SF1">
    <property type="entry name" value="SEC-INDEPENDENT PROTEIN TRANSLOCASE PROTEIN TATA"/>
    <property type="match status" value="1"/>
</dbReference>
<keyword evidence="2 9" id="KW-0813">Transport</keyword>
<comment type="function">
    <text evidence="9">Part of the twin-arginine translocation (Tat) system that transports large folded proteins containing a characteristic twin-arginine motif in their signal peptide across membranes. TatA could form the protein-conducting channel of the Tat system.</text>
</comment>
<name>A0ABM8QP41_9BACT</name>
<evidence type="ECO:0000313" key="11">
    <source>
        <dbReference type="EMBL" id="CAE6707757.1"/>
    </source>
</evidence>
<keyword evidence="5 9" id="KW-0653">Protein transport</keyword>
<dbReference type="Pfam" id="PF02416">
    <property type="entry name" value="TatA_B_E"/>
    <property type="match status" value="1"/>
</dbReference>
<evidence type="ECO:0000256" key="3">
    <source>
        <dbReference type="ARBA" id="ARBA00022475"/>
    </source>
</evidence>
<evidence type="ECO:0000256" key="5">
    <source>
        <dbReference type="ARBA" id="ARBA00022927"/>
    </source>
</evidence>
<proteinExistence type="inferred from homology"/>
<evidence type="ECO:0000256" key="1">
    <source>
        <dbReference type="ARBA" id="ARBA00004162"/>
    </source>
</evidence>
<gene>
    <name evidence="9 11" type="primary">tatA</name>
    <name evidence="11" type="ORF">NSPZN2_11062</name>
</gene>
<comment type="caution">
    <text evidence="11">The sequence shown here is derived from an EMBL/GenBank/DDBJ whole genome shotgun (WGS) entry which is preliminary data.</text>
</comment>
<feature type="transmembrane region" description="Helical" evidence="9">
    <location>
        <begin position="6"/>
        <end position="24"/>
    </location>
</feature>
<keyword evidence="12" id="KW-1185">Reference proteome</keyword>
<comment type="similarity">
    <text evidence="9">Belongs to the TatA/E family.</text>
</comment>
<dbReference type="HAMAP" id="MF_00236">
    <property type="entry name" value="TatA_E"/>
    <property type="match status" value="1"/>
</dbReference>
<evidence type="ECO:0000256" key="9">
    <source>
        <dbReference type="HAMAP-Rule" id="MF_00236"/>
    </source>
</evidence>
<keyword evidence="3 9" id="KW-1003">Cell membrane</keyword>